<sequence>MIFKSRYFCGGSMLSLALAIGAAGAASAQTAQPAATTVEEVVVTGSFIAGTSEKAAQPVDVIGVQELAKQGAPSVVQLVKTLTAAQSSLGESNRYNGGAGTASINLRGLGSSRTLVLMNGRRLADTTAAAFQGGGQDLNFMPTAAIGRIEILKDGAAATYGSDAVAGVVNFITRKDLDGFEFNGNYAFIKDSDGDYDASLAYGKVFDNGNALITVGYRARGRLDAQDRDFAVRPFESVFYGGWSGSASPGSYGTATGGPLFRDNGCNVLGSQELSGGLKPVASGGALCRYQFSNFNDLVNEEHHYQLYGEVNFDLSDKTRFHAEVAWNRNDVPDQRISPANLTTQFPTANTSGALVAPGFNNQTRFFVPASNPGLIALRTNCAAPLTAAQCAGMAAGVTTSQTSWRLIGVEGHPLNPDGADHQQVEQTQYRVSAGLNGRFEGGLLDGIGWDTALTFMENKGIATTNDLLVNRIQRAFNGLGGANCNYTTGTPGVGNCKYLNPFSNGIATSAINGNTNPYYVASVANDPEMKAWLYGKYTNVNTNQILVFDAVVNKETAIALAGGNIAWAAGVQYRFDRSQEDWSDLGDVQATPCVDSIDGQQGLCPNPVGPFVFFGAQKDFDVDRRVGATFAEVKLPVLDTLEVSGAVRYENFGGNVGSTTNPRISARWQAMDWLAFRGSAGTTFRAPGQAALTPGSTKGVRQVSGSYRAVVTENNPFLEPETATTGNLGVLISAGGFSASVDYWTFDFKKELIVEDAAQLVGAINAANCAKPAFAARFVFIGGVCSGANMLQATIKIVNGQDTKTSGYDLRGQYEFDNFFGMDLFDTKVTVGAEATLTKEYKRGATTLFEDPSITIAPALDRAGKHDLSGEFYSFPKTRASAFVNVAGENWNLRYQLLYREGTTIASPVCVGDAGAGATADCRYNYATGVYQSVGKLDDYFQHDVNLQIKLPWETTVNLSVQNLLDTDPPFAQSFYNYDVTNGNPLGRVFKVGLKKNF</sequence>
<dbReference type="AlphaFoldDB" id="A0A941CZE3"/>
<feature type="domain" description="TonB-dependent receptor-like beta-barrel" evidence="11">
    <location>
        <begin position="503"/>
        <end position="965"/>
    </location>
</feature>
<keyword evidence="10" id="KW-0732">Signal</keyword>
<reference evidence="13" key="1">
    <citation type="submission" date="2021-04" db="EMBL/GenBank/DDBJ databases">
        <title>Draft genome assembly of strain Phenylobacterium sp. 20VBR1 using MiniION and Illumina platforms.</title>
        <authorList>
            <person name="Thomas F.A."/>
            <person name="Krishnan K.P."/>
            <person name="Sinha R.K."/>
        </authorList>
    </citation>
    <scope>NUCLEOTIDE SEQUENCE</scope>
    <source>
        <strain evidence="13">20VBR1</strain>
    </source>
</reference>
<evidence type="ECO:0000256" key="8">
    <source>
        <dbReference type="PROSITE-ProRule" id="PRU01360"/>
    </source>
</evidence>
<dbReference type="PANTHER" id="PTHR47234:SF2">
    <property type="entry name" value="TONB-DEPENDENT RECEPTOR"/>
    <property type="match status" value="1"/>
</dbReference>
<comment type="subcellular location">
    <subcellularLocation>
        <location evidence="1 8">Cell outer membrane</location>
        <topology evidence="1 8">Multi-pass membrane protein</topology>
    </subcellularLocation>
</comment>
<dbReference type="InterPro" id="IPR037066">
    <property type="entry name" value="Plug_dom_sf"/>
</dbReference>
<feature type="domain" description="TonB-dependent receptor plug" evidence="12">
    <location>
        <begin position="53"/>
        <end position="168"/>
    </location>
</feature>
<dbReference type="PANTHER" id="PTHR47234">
    <property type="match status" value="1"/>
</dbReference>
<evidence type="ECO:0000256" key="10">
    <source>
        <dbReference type="SAM" id="SignalP"/>
    </source>
</evidence>
<evidence type="ECO:0000259" key="11">
    <source>
        <dbReference type="Pfam" id="PF00593"/>
    </source>
</evidence>
<keyword evidence="3 8" id="KW-1134">Transmembrane beta strand</keyword>
<dbReference type="PROSITE" id="PS52016">
    <property type="entry name" value="TONB_DEPENDENT_REC_3"/>
    <property type="match status" value="1"/>
</dbReference>
<evidence type="ECO:0000256" key="7">
    <source>
        <dbReference type="ARBA" id="ARBA00023237"/>
    </source>
</evidence>
<dbReference type="Pfam" id="PF00593">
    <property type="entry name" value="TonB_dep_Rec_b-barrel"/>
    <property type="match status" value="1"/>
</dbReference>
<keyword evidence="7 8" id="KW-0998">Cell outer membrane</keyword>
<evidence type="ECO:0000313" key="14">
    <source>
        <dbReference type="Proteomes" id="UP000622580"/>
    </source>
</evidence>
<keyword evidence="13" id="KW-0675">Receptor</keyword>
<keyword evidence="2 8" id="KW-0813">Transport</keyword>
<evidence type="ECO:0000256" key="6">
    <source>
        <dbReference type="ARBA" id="ARBA00023136"/>
    </source>
</evidence>
<dbReference type="InterPro" id="IPR036942">
    <property type="entry name" value="Beta-barrel_TonB_sf"/>
</dbReference>
<evidence type="ECO:0000256" key="4">
    <source>
        <dbReference type="ARBA" id="ARBA00022692"/>
    </source>
</evidence>
<proteinExistence type="inferred from homology"/>
<evidence type="ECO:0000259" key="12">
    <source>
        <dbReference type="Pfam" id="PF07715"/>
    </source>
</evidence>
<evidence type="ECO:0000256" key="5">
    <source>
        <dbReference type="ARBA" id="ARBA00023077"/>
    </source>
</evidence>
<dbReference type="Proteomes" id="UP000622580">
    <property type="component" value="Unassembled WGS sequence"/>
</dbReference>
<dbReference type="InterPro" id="IPR012910">
    <property type="entry name" value="Plug_dom"/>
</dbReference>
<accession>A0A941CZE3</accession>
<dbReference type="Pfam" id="PF07715">
    <property type="entry name" value="Plug"/>
    <property type="match status" value="1"/>
</dbReference>
<dbReference type="RefSeq" id="WP_215338253.1">
    <property type="nucleotide sequence ID" value="NZ_JAGSGD010000001.1"/>
</dbReference>
<keyword evidence="5 9" id="KW-0798">TonB box</keyword>
<comment type="caution">
    <text evidence="13">The sequence shown here is derived from an EMBL/GenBank/DDBJ whole genome shotgun (WGS) entry which is preliminary data.</text>
</comment>
<dbReference type="Gene3D" id="2.170.130.10">
    <property type="entry name" value="TonB-dependent receptor, plug domain"/>
    <property type="match status" value="1"/>
</dbReference>
<evidence type="ECO:0000256" key="2">
    <source>
        <dbReference type="ARBA" id="ARBA00022448"/>
    </source>
</evidence>
<protein>
    <submittedName>
        <fullName evidence="13">TonB-dependent receptor</fullName>
    </submittedName>
</protein>
<keyword evidence="6 8" id="KW-0472">Membrane</keyword>
<feature type="chain" id="PRO_5037451300" evidence="10">
    <location>
        <begin position="29"/>
        <end position="999"/>
    </location>
</feature>
<evidence type="ECO:0000256" key="1">
    <source>
        <dbReference type="ARBA" id="ARBA00004571"/>
    </source>
</evidence>
<organism evidence="13 14">
    <name type="scientific">Phenylobacterium glaciei</name>
    <dbReference type="NCBI Taxonomy" id="2803784"/>
    <lineage>
        <taxon>Bacteria</taxon>
        <taxon>Pseudomonadati</taxon>
        <taxon>Pseudomonadota</taxon>
        <taxon>Alphaproteobacteria</taxon>
        <taxon>Caulobacterales</taxon>
        <taxon>Caulobacteraceae</taxon>
        <taxon>Phenylobacterium</taxon>
    </lineage>
</organism>
<evidence type="ECO:0000313" key="13">
    <source>
        <dbReference type="EMBL" id="MBR7618369.1"/>
    </source>
</evidence>
<keyword evidence="4 8" id="KW-0812">Transmembrane</keyword>
<gene>
    <name evidence="13" type="ORF">JKL49_03120</name>
</gene>
<dbReference type="GO" id="GO:0009279">
    <property type="term" value="C:cell outer membrane"/>
    <property type="evidence" value="ECO:0007669"/>
    <property type="project" value="UniProtKB-SubCell"/>
</dbReference>
<name>A0A941CZE3_9CAUL</name>
<keyword evidence="14" id="KW-1185">Reference proteome</keyword>
<dbReference type="SUPFAM" id="SSF56935">
    <property type="entry name" value="Porins"/>
    <property type="match status" value="1"/>
</dbReference>
<dbReference type="InterPro" id="IPR039426">
    <property type="entry name" value="TonB-dep_rcpt-like"/>
</dbReference>
<comment type="similarity">
    <text evidence="8 9">Belongs to the TonB-dependent receptor family.</text>
</comment>
<evidence type="ECO:0000256" key="3">
    <source>
        <dbReference type="ARBA" id="ARBA00022452"/>
    </source>
</evidence>
<dbReference type="EMBL" id="JAGSGD010000001">
    <property type="protein sequence ID" value="MBR7618369.1"/>
    <property type="molecule type" value="Genomic_DNA"/>
</dbReference>
<feature type="signal peptide" evidence="10">
    <location>
        <begin position="1"/>
        <end position="28"/>
    </location>
</feature>
<dbReference type="InterPro" id="IPR000531">
    <property type="entry name" value="Beta-barrel_TonB"/>
</dbReference>
<dbReference type="Gene3D" id="2.40.170.20">
    <property type="entry name" value="TonB-dependent receptor, beta-barrel domain"/>
    <property type="match status" value="1"/>
</dbReference>
<evidence type="ECO:0000256" key="9">
    <source>
        <dbReference type="RuleBase" id="RU003357"/>
    </source>
</evidence>